<dbReference type="PROSITE" id="PS50005">
    <property type="entry name" value="TPR"/>
    <property type="match status" value="1"/>
</dbReference>
<dbReference type="AlphaFoldDB" id="A0A3N5XXR8"/>
<keyword evidence="1" id="KW-0802">TPR repeat</keyword>
<dbReference type="PANTHER" id="PTHR43283">
    <property type="entry name" value="BETA-LACTAMASE-RELATED"/>
    <property type="match status" value="1"/>
</dbReference>
<feature type="domain" description="Beta-lactamase-related" evidence="3">
    <location>
        <begin position="42"/>
        <end position="361"/>
    </location>
</feature>
<accession>A0A3N5XXR8</accession>
<organism evidence="4 5">
    <name type="scientific">Alteromonas sediminis</name>
    <dbReference type="NCBI Taxonomy" id="2259342"/>
    <lineage>
        <taxon>Bacteria</taxon>
        <taxon>Pseudomonadati</taxon>
        <taxon>Pseudomonadota</taxon>
        <taxon>Gammaproteobacteria</taxon>
        <taxon>Alteromonadales</taxon>
        <taxon>Alteromonadaceae</taxon>
        <taxon>Alteromonas/Salinimonas group</taxon>
        <taxon>Alteromonas</taxon>
    </lineage>
</organism>
<dbReference type="SMART" id="SM00028">
    <property type="entry name" value="TPR"/>
    <property type="match status" value="1"/>
</dbReference>
<evidence type="ECO:0000313" key="5">
    <source>
        <dbReference type="Proteomes" id="UP000275281"/>
    </source>
</evidence>
<dbReference type="Proteomes" id="UP000275281">
    <property type="component" value="Unassembled WGS sequence"/>
</dbReference>
<reference evidence="4 5" key="1">
    <citation type="submission" date="2018-11" db="EMBL/GenBank/DDBJ databases">
        <authorList>
            <person name="Ye M.-Q."/>
            <person name="Du Z.-J."/>
        </authorList>
    </citation>
    <scope>NUCLEOTIDE SEQUENCE [LARGE SCALE GENOMIC DNA]</scope>
    <source>
        <strain evidence="4 5">U0105</strain>
    </source>
</reference>
<dbReference type="Gene3D" id="1.25.40.10">
    <property type="entry name" value="Tetratricopeptide repeat domain"/>
    <property type="match status" value="1"/>
</dbReference>
<dbReference type="InterPro" id="IPR019734">
    <property type="entry name" value="TPR_rpt"/>
</dbReference>
<feature type="repeat" description="TPR" evidence="1">
    <location>
        <begin position="550"/>
        <end position="583"/>
    </location>
</feature>
<name>A0A3N5XXR8_9ALTE</name>
<evidence type="ECO:0000256" key="1">
    <source>
        <dbReference type="PROSITE-ProRule" id="PRU00339"/>
    </source>
</evidence>
<proteinExistence type="predicted"/>
<dbReference type="EMBL" id="RPOK01000004">
    <property type="protein sequence ID" value="RPJ65847.1"/>
    <property type="molecule type" value="Genomic_DNA"/>
</dbReference>
<sequence length="596" mass="65754">MVRLSFKTAALFLCISVSSYAVTEHPLEKVLLEDGSLVSYQSLLEEHKLTGLSFVVVDDYQVVFQKQLGEKAFGSEEYIDENTAFSTASITKGIVGTLAVMLAAKGKLDLDAPVSNYLKRWSLPTSPYTATTPITLRHLLSHTAGTTQHGFADFYQGDDIPTLIESLNGQLPRYDKPISVTFTPGSNWSYSGGGYVIAQVAIEDLMGQSLAELAASMLFEPLGMKHTTFYQHGDEGFLTNVAKVHDHTQSVIKTGIPICPQIAPSGMWSTPSDMAKFVIEMQRALAGEKTKVISQAVAEKVTMLETLEGVGGWSLGWMRYEGYGNVEWFSHGGSNTGTGGHVMGTMKGGKGIMIFGNGPNPSRIPVINKVRDSVIAQMGWSAQIEGQEKAFSSSQIKALTGRYLAPFNDVVEIRFKDKGLQMISRFFSAEMYPLKQGKFAMDDFINHFSLQMNPADGKQYITYTREGTELLSYAMLKLDKDQKLPAEVAKGDNVEETYAAYKQWKTSHPQSHLLSARTINQEGYNALNEGEVDTAITLFTVYTKLYPEDGNAFDSLAEAYKEKGNVELAIENYQRSIALNPENEHAKNILETLTKR</sequence>
<gene>
    <name evidence="4" type="ORF">DRW07_13630</name>
</gene>
<dbReference type="Gene3D" id="3.40.710.10">
    <property type="entry name" value="DD-peptidase/beta-lactamase superfamily"/>
    <property type="match status" value="1"/>
</dbReference>
<evidence type="ECO:0000313" key="4">
    <source>
        <dbReference type="EMBL" id="RPJ65847.1"/>
    </source>
</evidence>
<dbReference type="InterPro" id="IPR012338">
    <property type="entry name" value="Beta-lactam/transpept-like"/>
</dbReference>
<dbReference type="InterPro" id="IPR011990">
    <property type="entry name" value="TPR-like_helical_dom_sf"/>
</dbReference>
<protein>
    <submittedName>
        <fullName evidence="4">Serine hydrolase</fullName>
    </submittedName>
</protein>
<keyword evidence="4" id="KW-0378">Hydrolase</keyword>
<evidence type="ECO:0000256" key="2">
    <source>
        <dbReference type="SAM" id="SignalP"/>
    </source>
</evidence>
<feature type="chain" id="PRO_5018116378" evidence="2">
    <location>
        <begin position="22"/>
        <end position="596"/>
    </location>
</feature>
<keyword evidence="2" id="KW-0732">Signal</keyword>
<keyword evidence="5" id="KW-1185">Reference proteome</keyword>
<evidence type="ECO:0000259" key="3">
    <source>
        <dbReference type="Pfam" id="PF00144"/>
    </source>
</evidence>
<dbReference type="GO" id="GO:0016787">
    <property type="term" value="F:hydrolase activity"/>
    <property type="evidence" value="ECO:0007669"/>
    <property type="project" value="UniProtKB-KW"/>
</dbReference>
<dbReference type="PROSITE" id="PS50293">
    <property type="entry name" value="TPR_REGION"/>
    <property type="match status" value="1"/>
</dbReference>
<dbReference type="SUPFAM" id="SSF56601">
    <property type="entry name" value="beta-lactamase/transpeptidase-like"/>
    <property type="match status" value="1"/>
</dbReference>
<comment type="caution">
    <text evidence="4">The sequence shown here is derived from an EMBL/GenBank/DDBJ whole genome shotgun (WGS) entry which is preliminary data.</text>
</comment>
<dbReference type="OrthoDB" id="9799367at2"/>
<dbReference type="InterPro" id="IPR050789">
    <property type="entry name" value="Diverse_Enzym_Activities"/>
</dbReference>
<dbReference type="Pfam" id="PF00144">
    <property type="entry name" value="Beta-lactamase"/>
    <property type="match status" value="1"/>
</dbReference>
<feature type="signal peptide" evidence="2">
    <location>
        <begin position="1"/>
        <end position="21"/>
    </location>
</feature>
<dbReference type="SUPFAM" id="SSF48452">
    <property type="entry name" value="TPR-like"/>
    <property type="match status" value="1"/>
</dbReference>
<dbReference type="InterPro" id="IPR001466">
    <property type="entry name" value="Beta-lactam-related"/>
</dbReference>